<accession>B0DHL4</accession>
<dbReference type="GeneID" id="6079118"/>
<evidence type="ECO:0000313" key="2">
    <source>
        <dbReference type="EMBL" id="EDR05748.1"/>
    </source>
</evidence>
<dbReference type="Proteomes" id="UP000001194">
    <property type="component" value="Unassembled WGS sequence"/>
</dbReference>
<feature type="region of interest" description="Disordered" evidence="1">
    <location>
        <begin position="21"/>
        <end position="51"/>
    </location>
</feature>
<gene>
    <name evidence="2" type="ORF">LACBIDRAFT_329300</name>
</gene>
<dbReference type="EMBL" id="DS547111">
    <property type="protein sequence ID" value="EDR05748.1"/>
    <property type="molecule type" value="Genomic_DNA"/>
</dbReference>
<dbReference type="HOGENOM" id="CLU_946871_0_0_1"/>
<dbReference type="InParanoid" id="B0DHL4"/>
<protein>
    <submittedName>
        <fullName evidence="2">Predicted protein</fullName>
    </submittedName>
</protein>
<organism evidence="3">
    <name type="scientific">Laccaria bicolor (strain S238N-H82 / ATCC MYA-4686)</name>
    <name type="common">Bicoloured deceiver</name>
    <name type="synonym">Laccaria laccata var. bicolor</name>
    <dbReference type="NCBI Taxonomy" id="486041"/>
    <lineage>
        <taxon>Eukaryota</taxon>
        <taxon>Fungi</taxon>
        <taxon>Dikarya</taxon>
        <taxon>Basidiomycota</taxon>
        <taxon>Agaricomycotina</taxon>
        <taxon>Agaricomycetes</taxon>
        <taxon>Agaricomycetidae</taxon>
        <taxon>Agaricales</taxon>
        <taxon>Agaricineae</taxon>
        <taxon>Hydnangiaceae</taxon>
        <taxon>Laccaria</taxon>
    </lineage>
</organism>
<evidence type="ECO:0000256" key="1">
    <source>
        <dbReference type="SAM" id="MobiDB-lite"/>
    </source>
</evidence>
<keyword evidence="3" id="KW-1185">Reference proteome</keyword>
<dbReference type="AlphaFoldDB" id="B0DHL4"/>
<name>B0DHL4_LACBS</name>
<reference evidence="2 3" key="1">
    <citation type="journal article" date="2008" name="Nature">
        <title>The genome of Laccaria bicolor provides insights into mycorrhizal symbiosis.</title>
        <authorList>
            <person name="Martin F."/>
            <person name="Aerts A."/>
            <person name="Ahren D."/>
            <person name="Brun A."/>
            <person name="Danchin E.G.J."/>
            <person name="Duchaussoy F."/>
            <person name="Gibon J."/>
            <person name="Kohler A."/>
            <person name="Lindquist E."/>
            <person name="Pereda V."/>
            <person name="Salamov A."/>
            <person name="Shapiro H.J."/>
            <person name="Wuyts J."/>
            <person name="Blaudez D."/>
            <person name="Buee M."/>
            <person name="Brokstein P."/>
            <person name="Canbaeck B."/>
            <person name="Cohen D."/>
            <person name="Courty P.E."/>
            <person name="Coutinho P.M."/>
            <person name="Delaruelle C."/>
            <person name="Detter J.C."/>
            <person name="Deveau A."/>
            <person name="DiFazio S."/>
            <person name="Duplessis S."/>
            <person name="Fraissinet-Tachet L."/>
            <person name="Lucic E."/>
            <person name="Frey-Klett P."/>
            <person name="Fourrey C."/>
            <person name="Feussner I."/>
            <person name="Gay G."/>
            <person name="Grimwood J."/>
            <person name="Hoegger P.J."/>
            <person name="Jain P."/>
            <person name="Kilaru S."/>
            <person name="Labbe J."/>
            <person name="Lin Y.C."/>
            <person name="Legue V."/>
            <person name="Le Tacon F."/>
            <person name="Marmeisse R."/>
            <person name="Melayah D."/>
            <person name="Montanini B."/>
            <person name="Muratet M."/>
            <person name="Nehls U."/>
            <person name="Niculita-Hirzel H."/>
            <person name="Oudot-Le Secq M.P."/>
            <person name="Peter M."/>
            <person name="Quesneville H."/>
            <person name="Rajashekar B."/>
            <person name="Reich M."/>
            <person name="Rouhier N."/>
            <person name="Schmutz J."/>
            <person name="Yin T."/>
            <person name="Chalot M."/>
            <person name="Henrissat B."/>
            <person name="Kuees U."/>
            <person name="Lucas S."/>
            <person name="Van de Peer Y."/>
            <person name="Podila G.K."/>
            <person name="Polle A."/>
            <person name="Pukkila P.J."/>
            <person name="Richardson P.M."/>
            <person name="Rouze P."/>
            <person name="Sanders I.R."/>
            <person name="Stajich J.E."/>
            <person name="Tunlid A."/>
            <person name="Tuskan G."/>
            <person name="Grigoriev I.V."/>
        </authorList>
    </citation>
    <scope>NUCLEOTIDE SEQUENCE [LARGE SCALE GENOMIC DNA]</scope>
    <source>
        <strain evidence="3">S238N-H82 / ATCC MYA-4686</strain>
    </source>
</reference>
<feature type="compositionally biased region" description="Basic and acidic residues" evidence="1">
    <location>
        <begin position="29"/>
        <end position="50"/>
    </location>
</feature>
<dbReference type="KEGG" id="lbc:LACBIDRAFT_329300"/>
<proteinExistence type="predicted"/>
<dbReference type="RefSeq" id="XP_001883424.1">
    <property type="nucleotide sequence ID" value="XM_001883389.1"/>
</dbReference>
<sequence length="294" mass="32479">MGWEWDSGFWRKAERVNAGLTRGWKSKKKGIETARTSQEEGGTKQDRGTRVDTTVYSLSALAAAELGGGEAAEGLEGSTIRLRKWERISLPSPQTHLRLTTPLTSKSPGPKDVRDRPTGLNLIVAAAGSPKLPYTIPFRKKGLSHSRKPNRPEVLPLSFSTRMRWQPPYKPMASSRIDLRLRVFTKKMFGHTWYHPTADHAFECLIVCVTKAAVQVSRSDRMKCQGIEVFIGEKITARYDGVCGLVGDPAGAFVKMRNGLVVASETVIDEPPTPLTDRATVGLRVMKCDLSGEM</sequence>
<evidence type="ECO:0000313" key="3">
    <source>
        <dbReference type="Proteomes" id="UP000001194"/>
    </source>
</evidence>